<dbReference type="SUPFAM" id="SSF56801">
    <property type="entry name" value="Acetyl-CoA synthetase-like"/>
    <property type="match status" value="1"/>
</dbReference>
<proteinExistence type="predicted"/>
<evidence type="ECO:0000313" key="3">
    <source>
        <dbReference type="EMBL" id="RLN09904.1"/>
    </source>
</evidence>
<accession>A0A3L6RXB1</accession>
<reference evidence="4" key="1">
    <citation type="journal article" date="2019" name="Nat. Commun.">
        <title>The genome of broomcorn millet.</title>
        <authorList>
            <person name="Zou C."/>
            <person name="Miki D."/>
            <person name="Li D."/>
            <person name="Tang Q."/>
            <person name="Xiao L."/>
            <person name="Rajput S."/>
            <person name="Deng P."/>
            <person name="Jia W."/>
            <person name="Huang R."/>
            <person name="Zhang M."/>
            <person name="Sun Y."/>
            <person name="Hu J."/>
            <person name="Fu X."/>
            <person name="Schnable P.S."/>
            <person name="Li F."/>
            <person name="Zhang H."/>
            <person name="Feng B."/>
            <person name="Zhu X."/>
            <person name="Liu R."/>
            <person name="Schnable J.C."/>
            <person name="Zhu J.-K."/>
            <person name="Zhang H."/>
        </authorList>
    </citation>
    <scope>NUCLEOTIDE SEQUENCE [LARGE SCALE GENOMIC DNA]</scope>
</reference>
<dbReference type="PANTHER" id="PTHR32382">
    <property type="entry name" value="FASCICLIN-LIKE ARABINOGALACTAN PROTEIN"/>
    <property type="match status" value="1"/>
</dbReference>
<dbReference type="InterPro" id="IPR006943">
    <property type="entry name" value="DUF641_pln"/>
</dbReference>
<dbReference type="Pfam" id="PF04859">
    <property type="entry name" value="DUF641"/>
    <property type="match status" value="1"/>
</dbReference>
<feature type="domain" description="AMP-binding enzyme C-terminal" evidence="2">
    <location>
        <begin position="388"/>
        <end position="438"/>
    </location>
</feature>
<evidence type="ECO:0000259" key="1">
    <source>
        <dbReference type="Pfam" id="PF04859"/>
    </source>
</evidence>
<gene>
    <name evidence="3" type="ORF">C2845_PM11G02660</name>
</gene>
<dbReference type="Gene3D" id="3.30.300.30">
    <property type="match status" value="1"/>
</dbReference>
<keyword evidence="4" id="KW-1185">Reference proteome</keyword>
<dbReference type="GO" id="GO:0005886">
    <property type="term" value="C:plasma membrane"/>
    <property type="evidence" value="ECO:0007669"/>
    <property type="project" value="TreeGrafter"/>
</dbReference>
<dbReference type="GO" id="GO:0016874">
    <property type="term" value="F:ligase activity"/>
    <property type="evidence" value="ECO:0007669"/>
    <property type="project" value="UniProtKB-KW"/>
</dbReference>
<name>A0A3L6RXB1_PANMI</name>
<comment type="caution">
    <text evidence="3">The sequence shown here is derived from an EMBL/GenBank/DDBJ whole genome shotgun (WGS) entry which is preliminary data.</text>
</comment>
<evidence type="ECO:0000259" key="2">
    <source>
        <dbReference type="Pfam" id="PF13193"/>
    </source>
</evidence>
<dbReference type="Proteomes" id="UP000275267">
    <property type="component" value="Unassembled WGS sequence"/>
</dbReference>
<dbReference type="InterPro" id="IPR045851">
    <property type="entry name" value="AMP-bd_C_sf"/>
</dbReference>
<dbReference type="AlphaFoldDB" id="A0A3L6RXB1"/>
<dbReference type="InterPro" id="IPR033254">
    <property type="entry name" value="Plant_FLA"/>
</dbReference>
<dbReference type="STRING" id="4540.A0A3L6RXB1"/>
<feature type="domain" description="DUF641" evidence="1">
    <location>
        <begin position="52"/>
        <end position="100"/>
    </location>
</feature>
<keyword evidence="3" id="KW-0436">Ligase</keyword>
<organism evidence="3 4">
    <name type="scientific">Panicum miliaceum</name>
    <name type="common">Proso millet</name>
    <name type="synonym">Broomcorn millet</name>
    <dbReference type="NCBI Taxonomy" id="4540"/>
    <lineage>
        <taxon>Eukaryota</taxon>
        <taxon>Viridiplantae</taxon>
        <taxon>Streptophyta</taxon>
        <taxon>Embryophyta</taxon>
        <taxon>Tracheophyta</taxon>
        <taxon>Spermatophyta</taxon>
        <taxon>Magnoliopsida</taxon>
        <taxon>Liliopsida</taxon>
        <taxon>Poales</taxon>
        <taxon>Poaceae</taxon>
        <taxon>PACMAD clade</taxon>
        <taxon>Panicoideae</taxon>
        <taxon>Panicodae</taxon>
        <taxon>Paniceae</taxon>
        <taxon>Panicinae</taxon>
        <taxon>Panicum</taxon>
        <taxon>Panicum sect. Panicum</taxon>
    </lineage>
</organism>
<dbReference type="InterPro" id="IPR025110">
    <property type="entry name" value="AMP-bd_C"/>
</dbReference>
<dbReference type="EMBL" id="PQIB02000007">
    <property type="protein sequence ID" value="RLN09904.1"/>
    <property type="molecule type" value="Genomic_DNA"/>
</dbReference>
<evidence type="ECO:0000313" key="4">
    <source>
        <dbReference type="Proteomes" id="UP000275267"/>
    </source>
</evidence>
<dbReference type="PANTHER" id="PTHR32382:SF34">
    <property type="entry name" value="FASCICLIN-LIKE ARABINOGALACTAN PROTEIN 3"/>
    <property type="match status" value="1"/>
</dbReference>
<protein>
    <submittedName>
        <fullName evidence="3">4-coumarate coenzyme A ligase</fullName>
    </submittedName>
</protein>
<sequence>MATAAPPQQRTGGITRRLARLLRRKRTPAGAGWRTPPPGTRPEAAAKHAFVASAVKAAYAQLQLAQHPYDAEAIQAADAGLVAELTKLSDLKRRYRKDPAAAARSFLDSRCTPCITPFPPPQVLNPLRSPHKHAIFPRRARFPTLNLHYARIYMPVARGARFPTLNLHCARICMPGRMAPNKLPPLLATLAVLLPAPPSLGAGFWAGAGTIDITKVLAGSPEFSTFSGMLAETNVALAISSRDKHDGKGEGSVVTTLLQVLRAPPRGVGFLRIYSGDGGRAALSSAAPGGLGRNATVEKLVTAKPCSRLPERPRVHEEHHRQARLAGCTPGASGYVVVDDDEIFIVDRLKEIVGVPGAACGARGPPHHAPGEDQGRHRRRLVSMIFAGEIPVAFIVRTEGSELTEDEIKQLVAKEVVYYERIHKVFFTDSISKNPSGKILRKDLRARLAAAVHGGHIAVKRPFYRKRF</sequence>
<dbReference type="OrthoDB" id="681021at2759"/>
<dbReference type="Pfam" id="PF13193">
    <property type="entry name" value="AMP-binding_C"/>
    <property type="match status" value="1"/>
</dbReference>